<keyword evidence="3" id="KW-0285">Flavoprotein</keyword>
<name>A0A365TT19_9GAMM</name>
<organism evidence="7 8">
    <name type="scientific">Vreelandella sulfidaeris</name>
    <dbReference type="NCBI Taxonomy" id="115553"/>
    <lineage>
        <taxon>Bacteria</taxon>
        <taxon>Pseudomonadati</taxon>
        <taxon>Pseudomonadota</taxon>
        <taxon>Gammaproteobacteria</taxon>
        <taxon>Oceanospirillales</taxon>
        <taxon>Halomonadaceae</taxon>
        <taxon>Vreelandella</taxon>
    </lineage>
</organism>
<keyword evidence="5" id="KW-0560">Oxidoreductase</keyword>
<dbReference type="PANTHER" id="PTHR42973">
    <property type="entry name" value="BINDING OXIDOREDUCTASE, PUTATIVE (AFU_ORTHOLOGUE AFUA_1G17690)-RELATED"/>
    <property type="match status" value="1"/>
</dbReference>
<dbReference type="Gene3D" id="3.30.465.10">
    <property type="match status" value="1"/>
</dbReference>
<dbReference type="PANTHER" id="PTHR42973:SF39">
    <property type="entry name" value="FAD-BINDING PCMH-TYPE DOMAIN-CONTAINING PROTEIN"/>
    <property type="match status" value="1"/>
</dbReference>
<evidence type="ECO:0000313" key="7">
    <source>
        <dbReference type="EMBL" id="RBI69136.1"/>
    </source>
</evidence>
<evidence type="ECO:0000256" key="2">
    <source>
        <dbReference type="ARBA" id="ARBA00005466"/>
    </source>
</evidence>
<dbReference type="EMBL" id="QNTU01000001">
    <property type="protein sequence ID" value="RBI69136.1"/>
    <property type="molecule type" value="Genomic_DNA"/>
</dbReference>
<comment type="caution">
    <text evidence="7">The sequence shown here is derived from an EMBL/GenBank/DDBJ whole genome shotgun (WGS) entry which is preliminary data.</text>
</comment>
<dbReference type="Proteomes" id="UP000252204">
    <property type="component" value="Unassembled WGS sequence"/>
</dbReference>
<dbReference type="GO" id="GO:0016491">
    <property type="term" value="F:oxidoreductase activity"/>
    <property type="evidence" value="ECO:0007669"/>
    <property type="project" value="UniProtKB-KW"/>
</dbReference>
<reference evidence="8" key="1">
    <citation type="submission" date="2018-06" db="EMBL/GenBank/DDBJ databases">
        <title>Whole genome sequencing of four bacterial strains from South Shetland trench revealing bio-synthetic gene clusters.</title>
        <authorList>
            <person name="Abdel-Mageed W.M."/>
            <person name="Lehri B."/>
            <person name="Jarmusch S."/>
            <person name="Miranda K."/>
            <person name="Goodfellow M."/>
            <person name="Jaspars M."/>
            <person name="Karlyshev A.V."/>
        </authorList>
    </citation>
    <scope>NUCLEOTIDE SEQUENCE [LARGE SCALE GENOMIC DNA]</scope>
    <source>
        <strain evidence="8">SST4</strain>
    </source>
</reference>
<dbReference type="InterPro" id="IPR016167">
    <property type="entry name" value="FAD-bd_PCMH_sub1"/>
</dbReference>
<dbReference type="SUPFAM" id="SSF56176">
    <property type="entry name" value="FAD-binding/transporter-associated domain-like"/>
    <property type="match status" value="1"/>
</dbReference>
<dbReference type="Pfam" id="PF08031">
    <property type="entry name" value="BBE"/>
    <property type="match status" value="1"/>
</dbReference>
<gene>
    <name evidence="7" type="ORF">DQ400_00015</name>
</gene>
<dbReference type="InterPro" id="IPR016169">
    <property type="entry name" value="FAD-bd_PCMH_sub2"/>
</dbReference>
<evidence type="ECO:0000256" key="1">
    <source>
        <dbReference type="ARBA" id="ARBA00001974"/>
    </source>
</evidence>
<dbReference type="Gene3D" id="3.30.43.10">
    <property type="entry name" value="Uridine Diphospho-n-acetylenolpyruvylglucosamine Reductase, domain 2"/>
    <property type="match status" value="1"/>
</dbReference>
<keyword evidence="8" id="KW-1185">Reference proteome</keyword>
<dbReference type="PROSITE" id="PS51387">
    <property type="entry name" value="FAD_PCMH"/>
    <property type="match status" value="1"/>
</dbReference>
<dbReference type="RefSeq" id="WP_113267792.1">
    <property type="nucleotide sequence ID" value="NZ_QNTU01000001.1"/>
</dbReference>
<sequence>MTDFILKTLDGGTRSLPAKMISALRADMTGPLLLPGDESYDTARSVWNAMIDNRPALITCCADANDVAAVVNFARQTDALISIKGGGHNIAGNAVTEGGLMIDLSAMNNVDVNPATHRVQVGPGATLAALDAATTPYGLAVPVGINSTTGIAGLTLGGGFGWLTRAHGLTIDSLIAADVVTADGAQLCATAEKNPDLFWAIRGGGGNFGVITRFEFQAKVVRSNLLCGLLFLPLERARELFALQRELMEGGSEALTTWMVVRNAPPMPFLPEESHGTCIALMAFCFAGDPEDGEALIAPLRAIKNPLALLAGIQPFVEFQQIFDPLLIPGARNYWKSHDLLELPDTAVEALIEAVDRLPDAETEIFVAHIGGAMSRVAPHETAFVQRRPHYVVNIHTRWQDPAKDDAARGWARGLFEALAPYSAGVYVNFMPAEESARVAEAYGANYARLTTVKACYDPENRFRLNQNIIPDAEVQLAG</sequence>
<dbReference type="InterPro" id="IPR006094">
    <property type="entry name" value="Oxid_FAD_bind_N"/>
</dbReference>
<evidence type="ECO:0000256" key="5">
    <source>
        <dbReference type="ARBA" id="ARBA00023002"/>
    </source>
</evidence>
<dbReference type="InterPro" id="IPR016166">
    <property type="entry name" value="FAD-bd_PCMH"/>
</dbReference>
<evidence type="ECO:0000256" key="4">
    <source>
        <dbReference type="ARBA" id="ARBA00022827"/>
    </source>
</evidence>
<protein>
    <submittedName>
        <fullName evidence="7">FAD-linked oxidase</fullName>
    </submittedName>
</protein>
<dbReference type="GO" id="GO:0071949">
    <property type="term" value="F:FAD binding"/>
    <property type="evidence" value="ECO:0007669"/>
    <property type="project" value="InterPro"/>
</dbReference>
<evidence type="ECO:0000313" key="8">
    <source>
        <dbReference type="Proteomes" id="UP000252204"/>
    </source>
</evidence>
<evidence type="ECO:0000256" key="3">
    <source>
        <dbReference type="ARBA" id="ARBA00022630"/>
    </source>
</evidence>
<dbReference type="InterPro" id="IPR012951">
    <property type="entry name" value="BBE"/>
</dbReference>
<dbReference type="PROSITE" id="PS00862">
    <property type="entry name" value="OX2_COVAL_FAD"/>
    <property type="match status" value="1"/>
</dbReference>
<evidence type="ECO:0000259" key="6">
    <source>
        <dbReference type="PROSITE" id="PS51387"/>
    </source>
</evidence>
<dbReference type="Gene3D" id="3.40.462.20">
    <property type="match status" value="1"/>
</dbReference>
<dbReference type="Pfam" id="PF01565">
    <property type="entry name" value="FAD_binding_4"/>
    <property type="match status" value="1"/>
</dbReference>
<feature type="domain" description="FAD-binding PCMH-type" evidence="6">
    <location>
        <begin position="50"/>
        <end position="221"/>
    </location>
</feature>
<comment type="cofactor">
    <cofactor evidence="1">
        <name>FAD</name>
        <dbReference type="ChEBI" id="CHEBI:57692"/>
    </cofactor>
</comment>
<dbReference type="InterPro" id="IPR036318">
    <property type="entry name" value="FAD-bd_PCMH-like_sf"/>
</dbReference>
<dbReference type="OrthoDB" id="9775082at2"/>
<dbReference type="AlphaFoldDB" id="A0A365TT19"/>
<accession>A0A365TT19</accession>
<dbReference type="InterPro" id="IPR050416">
    <property type="entry name" value="FAD-linked_Oxidoreductase"/>
</dbReference>
<dbReference type="InterPro" id="IPR006093">
    <property type="entry name" value="Oxy_OxRdtase_FAD_BS"/>
</dbReference>
<comment type="similarity">
    <text evidence="2">Belongs to the oxygen-dependent FAD-linked oxidoreductase family.</text>
</comment>
<proteinExistence type="inferred from homology"/>
<keyword evidence="4" id="KW-0274">FAD</keyword>